<dbReference type="InterPro" id="IPR021953">
    <property type="entry name" value="DUF3570"/>
</dbReference>
<reference evidence="2" key="1">
    <citation type="journal article" date="2019" name="Int. J. Syst. Evol. Microbiol.">
        <title>The Global Catalogue of Microorganisms (GCM) 10K type strain sequencing project: providing services to taxonomists for standard genome sequencing and annotation.</title>
        <authorList>
            <consortium name="The Broad Institute Genomics Platform"/>
            <consortium name="The Broad Institute Genome Sequencing Center for Infectious Disease"/>
            <person name="Wu L."/>
            <person name="Ma J."/>
        </authorList>
    </citation>
    <scope>NUCLEOTIDE SEQUENCE [LARGE SCALE GENOMIC DNA]</scope>
    <source>
        <strain evidence="2">JCM 17551</strain>
    </source>
</reference>
<dbReference type="RefSeq" id="WP_344800142.1">
    <property type="nucleotide sequence ID" value="NZ_BAABBN010000012.1"/>
</dbReference>
<proteinExistence type="predicted"/>
<comment type="caution">
    <text evidence="1">The sequence shown here is derived from an EMBL/GenBank/DDBJ whole genome shotgun (WGS) entry which is preliminary data.</text>
</comment>
<evidence type="ECO:0000313" key="2">
    <source>
        <dbReference type="Proteomes" id="UP001501565"/>
    </source>
</evidence>
<dbReference type="Proteomes" id="UP001501565">
    <property type="component" value="Unassembled WGS sequence"/>
</dbReference>
<accession>A0ABP7N5H1</accession>
<gene>
    <name evidence="1" type="ORF">GCM10022277_37400</name>
</gene>
<evidence type="ECO:0000313" key="1">
    <source>
        <dbReference type="EMBL" id="GAA3937572.1"/>
    </source>
</evidence>
<sequence>MESVIRFLNVVVSIVFLAFSWSCFAITLPKDKAEATYHYYDGGGVEVSGPALFVRKSVADTVSVTASYYVDAVTSASIDVETYASPYEEDRTEYSVSADYVENDAKITVAYVNSEESDYESDTIHFDYQEEFFGGLTTASLGYSSGSDDVLSNTSDFKDFADHEFYRLGLSQVLTPVFLIRANYEHVSDKGFLGSPYRKSVVNGVLFDENLPRTRRSDAFSFGADYFIETWSAAIKAQYRYFSDTWDVKADDFRLSVTKSLRSHWIIEGWVRYYGQTSASFYQDQFSSIFQYRSRDKELSDFDSYSLGIGFEYLIEDTDWLKEPSFAIGSEWIRYQYNDFYQYQNGDFNQNNNKRLYEFDATIIYVSFSTGF</sequence>
<dbReference type="EMBL" id="BAABBN010000012">
    <property type="protein sequence ID" value="GAA3937572.1"/>
    <property type="molecule type" value="Genomic_DNA"/>
</dbReference>
<evidence type="ECO:0008006" key="3">
    <source>
        <dbReference type="Google" id="ProtNLM"/>
    </source>
</evidence>
<name>A0ABP7N5H1_9GAMM</name>
<dbReference type="PROSITE" id="PS00430">
    <property type="entry name" value="TONB_DEPENDENT_REC_1"/>
    <property type="match status" value="1"/>
</dbReference>
<dbReference type="InterPro" id="IPR010916">
    <property type="entry name" value="TonB_box_CS"/>
</dbReference>
<dbReference type="Pfam" id="PF12094">
    <property type="entry name" value="DUF3570"/>
    <property type="match status" value="2"/>
</dbReference>
<keyword evidence="2" id="KW-1185">Reference proteome</keyword>
<protein>
    <recommendedName>
        <fullName evidence="3">DUF3570 domain-containing protein</fullName>
    </recommendedName>
</protein>
<organism evidence="1 2">
    <name type="scientific">Litoribacillus peritrichatus</name>
    <dbReference type="NCBI Taxonomy" id="718191"/>
    <lineage>
        <taxon>Bacteria</taxon>
        <taxon>Pseudomonadati</taxon>
        <taxon>Pseudomonadota</taxon>
        <taxon>Gammaproteobacteria</taxon>
        <taxon>Oceanospirillales</taxon>
        <taxon>Oceanospirillaceae</taxon>
        <taxon>Litoribacillus</taxon>
    </lineage>
</organism>